<evidence type="ECO:0000256" key="1">
    <source>
        <dbReference type="ARBA" id="ARBA00004123"/>
    </source>
</evidence>
<feature type="binding site" evidence="9">
    <location>
        <position position="391"/>
    </location>
    <ligand>
        <name>Zn(2+)</name>
        <dbReference type="ChEBI" id="CHEBI:29105"/>
        <label>2</label>
    </ligand>
</feature>
<feature type="region of interest" description="Disordered" evidence="12">
    <location>
        <begin position="119"/>
        <end position="158"/>
    </location>
</feature>
<dbReference type="GO" id="GO:0008270">
    <property type="term" value="F:zinc ion binding"/>
    <property type="evidence" value="ECO:0007669"/>
    <property type="project" value="UniProtKB-KW"/>
</dbReference>
<dbReference type="CDD" id="cd16859">
    <property type="entry name" value="ING_ING4_5"/>
    <property type="match status" value="1"/>
</dbReference>
<dbReference type="GO" id="GO:0005634">
    <property type="term" value="C:nucleus"/>
    <property type="evidence" value="ECO:0007669"/>
    <property type="project" value="UniProtKB-SubCell"/>
</dbReference>
<dbReference type="InterPro" id="IPR024610">
    <property type="entry name" value="ING_N_histone-binding"/>
</dbReference>
<feature type="compositionally biased region" description="Acidic residues" evidence="12">
    <location>
        <begin position="33"/>
        <end position="44"/>
    </location>
</feature>
<feature type="binding site" evidence="9">
    <location>
        <position position="374"/>
    </location>
    <ligand>
        <name>Zn(2+)</name>
        <dbReference type="ChEBI" id="CHEBI:29105"/>
        <label>1</label>
    </ligand>
</feature>
<comment type="domain">
    <text evidence="11">The PHD-type zinc finger mediates the binding to H3K4me3.</text>
</comment>
<dbReference type="PANTHER" id="PTHR10333:SF42">
    <property type="entry name" value="INHIBITOR OF GROWTH PROTEIN 5"/>
    <property type="match status" value="1"/>
</dbReference>
<sequence length="408" mass="45332">MPRSIKRKRAPRVQTEIPDEEDVDVVSVPGSDGEPELDTEEPECQEQNGDANHRFEVEGDIWDSFREEFHEAVEQLPLYLHRSYALLRELDEQVTGHYNQIHPTLQKYILLRRSLAGQRDPNAVKEQSPPPESEVNPVGDATEDSKPSLRSLETSTAPGDTRELLRHLGWLMEEVVRGSQEKVGLAQAVYDSVDRHIRLLDQSIREQEMSLSFGLRQGTHPSLLPDLAAPSRWARATRVTHSPIPGLSEDEDLTVPGVIISAGSEVTIGMATGNGNEGPARGSSAPKKSKKGKKRRTEKAVSEAAEAVPTPATITTSSTRSLRLKVPPLSAVVQGDAAADPNEPKYCYCNRVSFGNMVACDYPQCKREWFHLDCVGLTELPQSRTWYCRDCEPLVRKGETSGPRKRGR</sequence>
<evidence type="ECO:0000256" key="2">
    <source>
        <dbReference type="ARBA" id="ARBA00010210"/>
    </source>
</evidence>
<feature type="compositionally biased region" description="Basic residues" evidence="12">
    <location>
        <begin position="1"/>
        <end position="11"/>
    </location>
</feature>
<feature type="binding site" evidence="9">
    <location>
        <position position="360"/>
    </location>
    <ligand>
        <name>Zn(2+)</name>
        <dbReference type="ChEBI" id="CHEBI:29105"/>
        <label>2</label>
    </ligand>
</feature>
<dbReference type="SMART" id="SM00249">
    <property type="entry name" value="PHD"/>
    <property type="match status" value="1"/>
</dbReference>
<keyword evidence="6 11" id="KW-0156">Chromatin regulator</keyword>
<feature type="domain" description="PHD-type" evidence="13">
    <location>
        <begin position="344"/>
        <end position="394"/>
    </location>
</feature>
<dbReference type="AlphaFoldDB" id="A0A9P5MUE0"/>
<organism evidence="14 15">
    <name type="scientific">Russula ochroleuca</name>
    <dbReference type="NCBI Taxonomy" id="152965"/>
    <lineage>
        <taxon>Eukaryota</taxon>
        <taxon>Fungi</taxon>
        <taxon>Dikarya</taxon>
        <taxon>Basidiomycota</taxon>
        <taxon>Agaricomycotina</taxon>
        <taxon>Agaricomycetes</taxon>
        <taxon>Russulales</taxon>
        <taxon>Russulaceae</taxon>
        <taxon>Russula</taxon>
    </lineage>
</organism>
<feature type="binding site" evidence="9">
    <location>
        <position position="347"/>
    </location>
    <ligand>
        <name>Zn(2+)</name>
        <dbReference type="ChEBI" id="CHEBI:29105"/>
        <label>1</label>
    </ligand>
</feature>
<dbReference type="EMBL" id="WHVB01000010">
    <property type="protein sequence ID" value="KAF8479005.1"/>
    <property type="molecule type" value="Genomic_DNA"/>
</dbReference>
<feature type="binding site" evidence="9">
    <location>
        <position position="388"/>
    </location>
    <ligand>
        <name>Zn(2+)</name>
        <dbReference type="ChEBI" id="CHEBI:29105"/>
        <label>2</label>
    </ligand>
</feature>
<feature type="site" description="Histone H3K4me3 binding" evidence="8">
    <location>
        <position position="357"/>
    </location>
</feature>
<dbReference type="InterPro" id="IPR019787">
    <property type="entry name" value="Znf_PHD-finger"/>
</dbReference>
<comment type="subunit">
    <text evidence="11">Component of an histone acetyltransferase complex. Interacts with H3K4me3 and to a lesser extent with H3K4me2.</text>
</comment>
<comment type="caution">
    <text evidence="14">The sequence shown here is derived from an EMBL/GenBank/DDBJ whole genome shotgun (WGS) entry which is preliminary data.</text>
</comment>
<keyword evidence="3 9" id="KW-0479">Metal-binding</keyword>
<evidence type="ECO:0000256" key="5">
    <source>
        <dbReference type="ARBA" id="ARBA00022833"/>
    </source>
</evidence>
<evidence type="ECO:0000256" key="6">
    <source>
        <dbReference type="ARBA" id="ARBA00022853"/>
    </source>
</evidence>
<dbReference type="InterPro" id="IPR011011">
    <property type="entry name" value="Znf_FYVE_PHD"/>
</dbReference>
<evidence type="ECO:0000256" key="12">
    <source>
        <dbReference type="SAM" id="MobiDB-lite"/>
    </source>
</evidence>
<reference evidence="14" key="2">
    <citation type="journal article" date="2020" name="Nat. Commun.">
        <title>Large-scale genome sequencing of mycorrhizal fungi provides insights into the early evolution of symbiotic traits.</title>
        <authorList>
            <person name="Miyauchi S."/>
            <person name="Kiss E."/>
            <person name="Kuo A."/>
            <person name="Drula E."/>
            <person name="Kohler A."/>
            <person name="Sanchez-Garcia M."/>
            <person name="Morin E."/>
            <person name="Andreopoulos B."/>
            <person name="Barry K.W."/>
            <person name="Bonito G."/>
            <person name="Buee M."/>
            <person name="Carver A."/>
            <person name="Chen C."/>
            <person name="Cichocki N."/>
            <person name="Clum A."/>
            <person name="Culley D."/>
            <person name="Crous P.W."/>
            <person name="Fauchery L."/>
            <person name="Girlanda M."/>
            <person name="Hayes R.D."/>
            <person name="Keri Z."/>
            <person name="LaButti K."/>
            <person name="Lipzen A."/>
            <person name="Lombard V."/>
            <person name="Magnuson J."/>
            <person name="Maillard F."/>
            <person name="Murat C."/>
            <person name="Nolan M."/>
            <person name="Ohm R.A."/>
            <person name="Pangilinan J."/>
            <person name="Pereira M.F."/>
            <person name="Perotto S."/>
            <person name="Peter M."/>
            <person name="Pfister S."/>
            <person name="Riley R."/>
            <person name="Sitrit Y."/>
            <person name="Stielow J.B."/>
            <person name="Szollosi G."/>
            <person name="Zifcakova L."/>
            <person name="Stursova M."/>
            <person name="Spatafora J.W."/>
            <person name="Tedersoo L."/>
            <person name="Vaario L.M."/>
            <person name="Yamada A."/>
            <person name="Yan M."/>
            <person name="Wang P."/>
            <person name="Xu J."/>
            <person name="Bruns T."/>
            <person name="Baldrian P."/>
            <person name="Vilgalys R."/>
            <person name="Dunand C."/>
            <person name="Henrissat B."/>
            <person name="Grigoriev I.V."/>
            <person name="Hibbett D."/>
            <person name="Nagy L.G."/>
            <person name="Martin F.M."/>
        </authorList>
    </citation>
    <scope>NUCLEOTIDE SEQUENCE</scope>
    <source>
        <strain evidence="14">Prilba</strain>
    </source>
</reference>
<dbReference type="SUPFAM" id="SSF57903">
    <property type="entry name" value="FYVE/PHD zinc finger"/>
    <property type="match status" value="1"/>
</dbReference>
<evidence type="ECO:0000256" key="9">
    <source>
        <dbReference type="PIRSR" id="PIRSR628651-51"/>
    </source>
</evidence>
<evidence type="ECO:0000313" key="15">
    <source>
        <dbReference type="Proteomes" id="UP000759537"/>
    </source>
</evidence>
<dbReference type="CDD" id="cd15587">
    <property type="entry name" value="PHD_Yng1p_like"/>
    <property type="match status" value="1"/>
</dbReference>
<dbReference type="Gene3D" id="6.10.140.1740">
    <property type="match status" value="1"/>
</dbReference>
<feature type="binding site" evidence="9">
    <location>
        <position position="349"/>
    </location>
    <ligand>
        <name>Zn(2+)</name>
        <dbReference type="ChEBI" id="CHEBI:29105"/>
        <label>1</label>
    </ligand>
</feature>
<keyword evidence="5 9" id="KW-0862">Zinc</keyword>
<feature type="binding site" evidence="9">
    <location>
        <position position="365"/>
    </location>
    <ligand>
        <name>Zn(2+)</name>
        <dbReference type="ChEBI" id="CHEBI:29105"/>
        <label>2</label>
    </ligand>
</feature>
<dbReference type="Pfam" id="PF12998">
    <property type="entry name" value="ING"/>
    <property type="match status" value="1"/>
</dbReference>
<keyword evidence="15" id="KW-1185">Reference proteome</keyword>
<evidence type="ECO:0000256" key="3">
    <source>
        <dbReference type="ARBA" id="ARBA00022723"/>
    </source>
</evidence>
<dbReference type="GO" id="GO:0006325">
    <property type="term" value="P:chromatin organization"/>
    <property type="evidence" value="ECO:0007669"/>
    <property type="project" value="UniProtKB-KW"/>
</dbReference>
<keyword evidence="4 10" id="KW-0863">Zinc-finger</keyword>
<dbReference type="PANTHER" id="PTHR10333">
    <property type="entry name" value="INHIBITOR OF GROWTH PROTEIN"/>
    <property type="match status" value="1"/>
</dbReference>
<dbReference type="GO" id="GO:0006355">
    <property type="term" value="P:regulation of DNA-templated transcription"/>
    <property type="evidence" value="ECO:0007669"/>
    <property type="project" value="TreeGrafter"/>
</dbReference>
<accession>A0A9P5MUE0</accession>
<name>A0A9P5MUE0_9AGAM</name>
<dbReference type="OrthoDB" id="5411773at2759"/>
<proteinExistence type="inferred from homology"/>
<dbReference type="SMART" id="SM01408">
    <property type="entry name" value="ING"/>
    <property type="match status" value="1"/>
</dbReference>
<evidence type="ECO:0000256" key="11">
    <source>
        <dbReference type="RuleBase" id="RU361213"/>
    </source>
</evidence>
<evidence type="ECO:0000256" key="7">
    <source>
        <dbReference type="ARBA" id="ARBA00023242"/>
    </source>
</evidence>
<gene>
    <name evidence="14" type="ORF">DFH94DRAFT_682571</name>
</gene>
<feature type="site" description="Histone H3K4me3 binding" evidence="8">
    <location>
        <position position="346"/>
    </location>
</feature>
<dbReference type="InterPro" id="IPR019786">
    <property type="entry name" value="Zinc_finger_PHD-type_CS"/>
</dbReference>
<dbReference type="InterPro" id="IPR028651">
    <property type="entry name" value="ING_fam"/>
</dbReference>
<dbReference type="InterPro" id="IPR001965">
    <property type="entry name" value="Znf_PHD"/>
</dbReference>
<evidence type="ECO:0000256" key="10">
    <source>
        <dbReference type="PROSITE-ProRule" id="PRU00146"/>
    </source>
</evidence>
<keyword evidence="7 11" id="KW-0539">Nucleus</keyword>
<comment type="similarity">
    <text evidence="2 11">Belongs to the ING family.</text>
</comment>
<evidence type="ECO:0000259" key="13">
    <source>
        <dbReference type="PROSITE" id="PS50016"/>
    </source>
</evidence>
<feature type="binding site" evidence="9">
    <location>
        <position position="371"/>
    </location>
    <ligand>
        <name>Zn(2+)</name>
        <dbReference type="ChEBI" id="CHEBI:29105"/>
        <label>1</label>
    </ligand>
</feature>
<comment type="function">
    <text evidence="11">Component of an histone acetyltransferase complex.</text>
</comment>
<feature type="site" description="Histone H3K4me3 binding" evidence="8">
    <location>
        <position position="361"/>
    </location>
</feature>
<evidence type="ECO:0000256" key="8">
    <source>
        <dbReference type="PIRSR" id="PIRSR628651-50"/>
    </source>
</evidence>
<feature type="site" description="Histone H3K4me3 binding" evidence="8">
    <location>
        <position position="369"/>
    </location>
</feature>
<dbReference type="PROSITE" id="PS50016">
    <property type="entry name" value="ZF_PHD_2"/>
    <property type="match status" value="1"/>
</dbReference>
<evidence type="ECO:0000313" key="14">
    <source>
        <dbReference type="EMBL" id="KAF8479005.1"/>
    </source>
</evidence>
<dbReference type="GO" id="GO:0000785">
    <property type="term" value="C:chromatin"/>
    <property type="evidence" value="ECO:0007669"/>
    <property type="project" value="UniProtKB-ARBA"/>
</dbReference>
<reference evidence="14" key="1">
    <citation type="submission" date="2019-10" db="EMBL/GenBank/DDBJ databases">
        <authorList>
            <consortium name="DOE Joint Genome Institute"/>
            <person name="Kuo A."/>
            <person name="Miyauchi S."/>
            <person name="Kiss E."/>
            <person name="Drula E."/>
            <person name="Kohler A."/>
            <person name="Sanchez-Garcia M."/>
            <person name="Andreopoulos B."/>
            <person name="Barry K.W."/>
            <person name="Bonito G."/>
            <person name="Buee M."/>
            <person name="Carver A."/>
            <person name="Chen C."/>
            <person name="Cichocki N."/>
            <person name="Clum A."/>
            <person name="Culley D."/>
            <person name="Crous P.W."/>
            <person name="Fauchery L."/>
            <person name="Girlanda M."/>
            <person name="Hayes R."/>
            <person name="Keri Z."/>
            <person name="LaButti K."/>
            <person name="Lipzen A."/>
            <person name="Lombard V."/>
            <person name="Magnuson J."/>
            <person name="Maillard F."/>
            <person name="Morin E."/>
            <person name="Murat C."/>
            <person name="Nolan M."/>
            <person name="Ohm R."/>
            <person name="Pangilinan J."/>
            <person name="Pereira M."/>
            <person name="Perotto S."/>
            <person name="Peter M."/>
            <person name="Riley R."/>
            <person name="Sitrit Y."/>
            <person name="Stielow B."/>
            <person name="Szollosi G."/>
            <person name="Zifcakova L."/>
            <person name="Stursova M."/>
            <person name="Spatafora J.W."/>
            <person name="Tedersoo L."/>
            <person name="Vaario L.-M."/>
            <person name="Yamada A."/>
            <person name="Yan M."/>
            <person name="Wang P."/>
            <person name="Xu J."/>
            <person name="Bruns T."/>
            <person name="Baldrian P."/>
            <person name="Vilgalys R."/>
            <person name="Henrissat B."/>
            <person name="Grigoriev I.V."/>
            <person name="Hibbett D."/>
            <person name="Nagy L.G."/>
            <person name="Martin F.M."/>
        </authorList>
    </citation>
    <scope>NUCLEOTIDE SEQUENCE</scope>
    <source>
        <strain evidence="14">Prilba</strain>
    </source>
</reference>
<feature type="region of interest" description="Disordered" evidence="12">
    <location>
        <begin position="1"/>
        <end position="53"/>
    </location>
</feature>
<dbReference type="Proteomes" id="UP000759537">
    <property type="component" value="Unassembled WGS sequence"/>
</dbReference>
<dbReference type="InterPro" id="IPR013083">
    <property type="entry name" value="Znf_RING/FYVE/PHD"/>
</dbReference>
<comment type="subcellular location">
    <subcellularLocation>
        <location evidence="1 11">Nucleus</location>
    </subcellularLocation>
</comment>
<feature type="compositionally biased region" description="Basic residues" evidence="12">
    <location>
        <begin position="287"/>
        <end position="297"/>
    </location>
</feature>
<dbReference type="Gene3D" id="3.30.40.10">
    <property type="entry name" value="Zinc/RING finger domain, C3HC4 (zinc finger)"/>
    <property type="match status" value="1"/>
</dbReference>
<protein>
    <recommendedName>
        <fullName evidence="11">Chromatin modification-related protein</fullName>
    </recommendedName>
</protein>
<feature type="region of interest" description="Disordered" evidence="12">
    <location>
        <begin position="270"/>
        <end position="314"/>
    </location>
</feature>
<dbReference type="PROSITE" id="PS01359">
    <property type="entry name" value="ZF_PHD_1"/>
    <property type="match status" value="1"/>
</dbReference>
<evidence type="ECO:0000256" key="4">
    <source>
        <dbReference type="ARBA" id="ARBA00022771"/>
    </source>
</evidence>